<feature type="domain" description="Helicase ATP-binding" evidence="10">
    <location>
        <begin position="290"/>
        <end position="492"/>
    </location>
</feature>
<dbReference type="InterPro" id="IPR054712">
    <property type="entry name" value="Cas3-like_dom"/>
</dbReference>
<evidence type="ECO:0000313" key="14">
    <source>
        <dbReference type="Proteomes" id="UP000182108"/>
    </source>
</evidence>
<evidence type="ECO:0000259" key="10">
    <source>
        <dbReference type="PROSITE" id="PS51192"/>
    </source>
</evidence>
<dbReference type="Pfam" id="PF00270">
    <property type="entry name" value="DEAD"/>
    <property type="match status" value="1"/>
</dbReference>
<evidence type="ECO:0000256" key="9">
    <source>
        <dbReference type="ARBA" id="ARBA00023118"/>
    </source>
</evidence>
<evidence type="ECO:0000256" key="1">
    <source>
        <dbReference type="ARBA" id="ARBA00006847"/>
    </source>
</evidence>
<comment type="similarity">
    <text evidence="1">In the N-terminal section; belongs to the CRISPR-associated nuclease Cas3-HD family.</text>
</comment>
<dbReference type="PANTHER" id="PTHR47963:SF9">
    <property type="entry name" value="CRISPR-ASSOCIATED ENDONUCLEASE_HELICASE CAS3"/>
    <property type="match status" value="1"/>
</dbReference>
<evidence type="ECO:0000256" key="4">
    <source>
        <dbReference type="ARBA" id="ARBA00022723"/>
    </source>
</evidence>
<dbReference type="InterPro" id="IPR050547">
    <property type="entry name" value="DEAD_box_RNA_helicases"/>
</dbReference>
<dbReference type="OrthoDB" id="9810236at2"/>
<keyword evidence="8" id="KW-0067">ATP-binding</keyword>
<keyword evidence="3" id="KW-0540">Nuclease</keyword>
<keyword evidence="5" id="KW-0547">Nucleotide-binding</keyword>
<dbReference type="GO" id="GO:0003724">
    <property type="term" value="F:RNA helicase activity"/>
    <property type="evidence" value="ECO:0007669"/>
    <property type="project" value="TreeGrafter"/>
</dbReference>
<keyword evidence="7" id="KW-0347">Helicase</keyword>
<feature type="domain" description="HD Cas3-type" evidence="12">
    <location>
        <begin position="36"/>
        <end position="215"/>
    </location>
</feature>
<dbReference type="PROSITE" id="PS51643">
    <property type="entry name" value="HD_CAS3"/>
    <property type="match status" value="1"/>
</dbReference>
<dbReference type="PROSITE" id="PS51194">
    <property type="entry name" value="HELICASE_CTER"/>
    <property type="match status" value="1"/>
</dbReference>
<dbReference type="InterPro" id="IPR006483">
    <property type="entry name" value="CRISPR-assoc_Cas3_HD"/>
</dbReference>
<dbReference type="InterPro" id="IPR006474">
    <property type="entry name" value="Helicase_Cas3_CRISPR-ass_core"/>
</dbReference>
<evidence type="ECO:0000256" key="7">
    <source>
        <dbReference type="ARBA" id="ARBA00022806"/>
    </source>
</evidence>
<sequence>MGEGGGVISVANGTTSPLQEPECLFFWGKSAPEESGAVHGHSLLSHLLDVAAVARVLLERFVPPSALQEFGAEVLAALVGLHDYGKAIPGFQAKWPQGRARLESAGFSFRPPQVLKQDRHDLATAALLPREAHLAEALACILGGHHGYLVRLGERKHAAPNRESPEWRAARCALLRDYLAAQGLDASAVPDGEFLETRLDAALWLAGLVSVADWIGSNDAFFPYAGRPPLGPAYWQDAQERAARALQELGWRETVSLLRDEHAGTAALLSRMTGKALAPRPLQSAVEELLRGIAEPPLVLIEAPMGEGKTEAAFLAFLRLQRRFGLRGFYVGLPTQATGNAMFERAVRFLQAFADQHDVQLDIQLAHAGAELVESYQALRGVYGEPGEHVAAASWFAKPKRALLSPFGVGTVDQALYAVLHVKHHFVRLWGLARRVVILDEVHAYDVYTGGLIAHLLRWLKRMGCAVILLSATLPRAKRQELLAAWGVAENEESAYPRVLLAQGGRIASRTIIAREQAPIALCALSELLESIAETARNLTAEGGCIAVIVNTVDRAQTLYSMLEDTVGDAAEVLLYHARFPADERQAIEQKVLAHFGKECERPERAILIATQVAEQSLDVDFDAMITDLAPVDLVLQRAGRLHRHPRQRPEAHREPVLYVAGLAGESPPDLTATRWKYVYQPYILLRSWRQLRERPIVRLPDDIDSLVQAVYDAAPADEGAEVATVQDQDAAYGQYLAEMQEMRQRMHNVALDTDAPDLFAFIDIPQAREAGEGGLEVVTRLGEESLAVVPLWVSEAGWRERPDAPPFDPQRPLERDRARAVYARQLRVSRKALIEVLKAQARPPAFAESPYLRDLYPLILDDESKTMVGNLQVRLDPCLGLVYEKEET</sequence>
<comment type="similarity">
    <text evidence="2">In the central section; belongs to the CRISPR-associated helicase Cas3 family.</text>
</comment>
<dbReference type="InterPro" id="IPR027417">
    <property type="entry name" value="P-loop_NTPase"/>
</dbReference>
<dbReference type="Pfam" id="PF22590">
    <property type="entry name" value="Cas3-like_C_2"/>
    <property type="match status" value="1"/>
</dbReference>
<dbReference type="Proteomes" id="UP000182108">
    <property type="component" value="Unassembled WGS sequence"/>
</dbReference>
<organism evidence="13 14">
    <name type="scientific">Tepidiphilus thermophilus</name>
    <dbReference type="NCBI Taxonomy" id="876478"/>
    <lineage>
        <taxon>Bacteria</taxon>
        <taxon>Pseudomonadati</taxon>
        <taxon>Pseudomonadota</taxon>
        <taxon>Hydrogenophilia</taxon>
        <taxon>Hydrogenophilales</taxon>
        <taxon>Hydrogenophilaceae</taxon>
        <taxon>Tepidiphilus</taxon>
    </lineage>
</organism>
<accession>A0A0K6ITP1</accession>
<dbReference type="PROSITE" id="PS51192">
    <property type="entry name" value="HELICASE_ATP_BIND_1"/>
    <property type="match status" value="1"/>
</dbReference>
<dbReference type="InterPro" id="IPR038257">
    <property type="entry name" value="CRISPR-assoc_Cas3_HD_sf"/>
</dbReference>
<dbReference type="Gene3D" id="3.40.50.300">
    <property type="entry name" value="P-loop containing nucleotide triphosphate hydrolases"/>
    <property type="match status" value="2"/>
</dbReference>
<dbReference type="EMBL" id="CYHH01000003">
    <property type="protein sequence ID" value="CUB06444.1"/>
    <property type="molecule type" value="Genomic_DNA"/>
</dbReference>
<keyword evidence="9" id="KW-0051">Antiviral defense</keyword>
<dbReference type="GO" id="GO:0003723">
    <property type="term" value="F:RNA binding"/>
    <property type="evidence" value="ECO:0007669"/>
    <property type="project" value="TreeGrafter"/>
</dbReference>
<keyword evidence="6" id="KW-0378">Hydrolase</keyword>
<feature type="domain" description="Helicase C-terminal" evidence="11">
    <location>
        <begin position="524"/>
        <end position="708"/>
    </location>
</feature>
<dbReference type="NCBIfam" id="TIGR01596">
    <property type="entry name" value="cas3_HD"/>
    <property type="match status" value="1"/>
</dbReference>
<dbReference type="GO" id="GO:0005524">
    <property type="term" value="F:ATP binding"/>
    <property type="evidence" value="ECO:0007669"/>
    <property type="project" value="UniProtKB-KW"/>
</dbReference>
<name>A0A0K6ITP1_9PROT</name>
<evidence type="ECO:0000259" key="11">
    <source>
        <dbReference type="PROSITE" id="PS51194"/>
    </source>
</evidence>
<evidence type="ECO:0000256" key="2">
    <source>
        <dbReference type="ARBA" id="ARBA00009046"/>
    </source>
</evidence>
<dbReference type="InterPro" id="IPR014001">
    <property type="entry name" value="Helicase_ATP-bd"/>
</dbReference>
<dbReference type="Pfam" id="PF18019">
    <property type="entry name" value="Cas3_HD"/>
    <property type="match status" value="1"/>
</dbReference>
<evidence type="ECO:0000259" key="12">
    <source>
        <dbReference type="PROSITE" id="PS51643"/>
    </source>
</evidence>
<evidence type="ECO:0000256" key="5">
    <source>
        <dbReference type="ARBA" id="ARBA00022741"/>
    </source>
</evidence>
<gene>
    <name evidence="13" type="ORF">Ga0061068_103152</name>
</gene>
<dbReference type="SMART" id="SM00487">
    <property type="entry name" value="DEXDc"/>
    <property type="match status" value="1"/>
</dbReference>
<dbReference type="CDD" id="cd09641">
    <property type="entry name" value="Cas3''_I"/>
    <property type="match status" value="1"/>
</dbReference>
<dbReference type="InterPro" id="IPR011545">
    <property type="entry name" value="DEAD/DEAH_box_helicase_dom"/>
</dbReference>
<dbReference type="GO" id="GO:0051607">
    <property type="term" value="P:defense response to virus"/>
    <property type="evidence" value="ECO:0007669"/>
    <property type="project" value="UniProtKB-KW"/>
</dbReference>
<evidence type="ECO:0000256" key="3">
    <source>
        <dbReference type="ARBA" id="ARBA00022722"/>
    </source>
</evidence>
<evidence type="ECO:0000313" key="13">
    <source>
        <dbReference type="EMBL" id="CUB06444.1"/>
    </source>
</evidence>
<dbReference type="SMART" id="SM00490">
    <property type="entry name" value="HELICc"/>
    <property type="match status" value="1"/>
</dbReference>
<evidence type="ECO:0000256" key="8">
    <source>
        <dbReference type="ARBA" id="ARBA00022840"/>
    </source>
</evidence>
<dbReference type="GO" id="GO:0046872">
    <property type="term" value="F:metal ion binding"/>
    <property type="evidence" value="ECO:0007669"/>
    <property type="project" value="UniProtKB-KW"/>
</dbReference>
<dbReference type="NCBIfam" id="TIGR01587">
    <property type="entry name" value="cas3_core"/>
    <property type="match status" value="1"/>
</dbReference>
<dbReference type="Pfam" id="PF18395">
    <property type="entry name" value="Cas3_C"/>
    <property type="match status" value="1"/>
</dbReference>
<dbReference type="Gene3D" id="1.10.3210.30">
    <property type="match status" value="1"/>
</dbReference>
<reference evidence="14" key="1">
    <citation type="submission" date="2015-08" db="EMBL/GenBank/DDBJ databases">
        <authorList>
            <person name="Babu N.S."/>
            <person name="Beckwith C.J."/>
            <person name="Beseler K.G."/>
            <person name="Brison A."/>
            <person name="Carone J.V."/>
            <person name="Caskin T.P."/>
            <person name="Diamond M."/>
            <person name="Durham M.E."/>
            <person name="Foxe J.M."/>
            <person name="Go M."/>
            <person name="Henderson B.A."/>
            <person name="Jones I.B."/>
            <person name="McGettigan J.A."/>
            <person name="Micheletti S.J."/>
            <person name="Nasrallah M.E."/>
            <person name="Ortiz D."/>
            <person name="Piller C.R."/>
            <person name="Privatt S.R."/>
            <person name="Schneider S.L."/>
            <person name="Sharp S."/>
            <person name="Smith T.C."/>
            <person name="Stanton J.D."/>
            <person name="Ullery H.E."/>
            <person name="Wilson R.J."/>
            <person name="Serrano M.G."/>
            <person name="Buck G."/>
            <person name="Lee V."/>
            <person name="Wang Y."/>
            <person name="Carvalho R."/>
            <person name="Voegtly L."/>
            <person name="Shi R."/>
            <person name="Duckworth R."/>
            <person name="Johnson A."/>
            <person name="Loviza R."/>
            <person name="Walstead R."/>
            <person name="Shah Z."/>
            <person name="Kiflezghi M."/>
            <person name="Wade K."/>
            <person name="Ball S.L."/>
            <person name="Bradley K.W."/>
            <person name="Asai D.J."/>
            <person name="Bowman C.A."/>
            <person name="Russell D.A."/>
            <person name="Pope W.H."/>
            <person name="Jacobs-Sera D."/>
            <person name="Hendrix R.W."/>
            <person name="Hatfull G.F."/>
        </authorList>
    </citation>
    <scope>NUCLEOTIDE SEQUENCE [LARGE SCALE GENOMIC DNA]</scope>
    <source>
        <strain evidence="14">JCM 19170</strain>
    </source>
</reference>
<dbReference type="GO" id="GO:0004518">
    <property type="term" value="F:nuclease activity"/>
    <property type="evidence" value="ECO:0007669"/>
    <property type="project" value="UniProtKB-KW"/>
</dbReference>
<dbReference type="InterPro" id="IPR041372">
    <property type="entry name" value="Cas3_C"/>
</dbReference>
<protein>
    <submittedName>
        <fullName evidence="13">CRISPR-associated helicase, Cas3 family</fullName>
    </submittedName>
</protein>
<dbReference type="InterPro" id="IPR001650">
    <property type="entry name" value="Helicase_C-like"/>
</dbReference>
<evidence type="ECO:0000256" key="6">
    <source>
        <dbReference type="ARBA" id="ARBA00022801"/>
    </source>
</evidence>
<dbReference type="SUPFAM" id="SSF52540">
    <property type="entry name" value="P-loop containing nucleoside triphosphate hydrolases"/>
    <property type="match status" value="1"/>
</dbReference>
<keyword evidence="14" id="KW-1185">Reference proteome</keyword>
<dbReference type="AlphaFoldDB" id="A0A0K6ITP1"/>
<keyword evidence="4" id="KW-0479">Metal-binding</keyword>
<dbReference type="GO" id="GO:0016787">
    <property type="term" value="F:hydrolase activity"/>
    <property type="evidence" value="ECO:0007669"/>
    <property type="project" value="UniProtKB-KW"/>
</dbReference>
<dbReference type="PANTHER" id="PTHR47963">
    <property type="entry name" value="DEAD-BOX ATP-DEPENDENT RNA HELICASE 47, MITOCHONDRIAL"/>
    <property type="match status" value="1"/>
</dbReference>
<proteinExistence type="inferred from homology"/>